<evidence type="ECO:0000313" key="1">
    <source>
        <dbReference type="EMBL" id="GAA0159096.1"/>
    </source>
</evidence>
<protein>
    <submittedName>
        <fullName evidence="1">Uncharacterized protein</fullName>
    </submittedName>
</protein>
<dbReference type="Proteomes" id="UP001454036">
    <property type="component" value="Unassembled WGS sequence"/>
</dbReference>
<keyword evidence="2" id="KW-1185">Reference proteome</keyword>
<reference evidence="1 2" key="1">
    <citation type="submission" date="2024-01" db="EMBL/GenBank/DDBJ databases">
        <title>The complete chloroplast genome sequence of Lithospermum erythrorhizon: insights into the phylogenetic relationship among Boraginaceae species and the maternal lineages of purple gromwells.</title>
        <authorList>
            <person name="Okada T."/>
            <person name="Watanabe K."/>
        </authorList>
    </citation>
    <scope>NUCLEOTIDE SEQUENCE [LARGE SCALE GENOMIC DNA]</scope>
</reference>
<organism evidence="1 2">
    <name type="scientific">Lithospermum erythrorhizon</name>
    <name type="common">Purple gromwell</name>
    <name type="synonym">Lithospermum officinale var. erythrorhizon</name>
    <dbReference type="NCBI Taxonomy" id="34254"/>
    <lineage>
        <taxon>Eukaryota</taxon>
        <taxon>Viridiplantae</taxon>
        <taxon>Streptophyta</taxon>
        <taxon>Embryophyta</taxon>
        <taxon>Tracheophyta</taxon>
        <taxon>Spermatophyta</taxon>
        <taxon>Magnoliopsida</taxon>
        <taxon>eudicotyledons</taxon>
        <taxon>Gunneridae</taxon>
        <taxon>Pentapetalae</taxon>
        <taxon>asterids</taxon>
        <taxon>lamiids</taxon>
        <taxon>Boraginales</taxon>
        <taxon>Boraginaceae</taxon>
        <taxon>Boraginoideae</taxon>
        <taxon>Lithospermeae</taxon>
        <taxon>Lithospermum</taxon>
    </lineage>
</organism>
<sequence length="109" mass="11319">MEKYSLKFSKSLKEKGTGTESRMIVGTASGGSPVLIVDVPGCDAPTLEVGGGAVGVEEEVEVGFAWALSGLRTAKGCVESTSVNGRDPSHGASFRSLLYYPPLPEGRPC</sequence>
<dbReference type="EMBL" id="BAABME010003520">
    <property type="protein sequence ID" value="GAA0159096.1"/>
    <property type="molecule type" value="Genomic_DNA"/>
</dbReference>
<accession>A0AAV3Q815</accession>
<proteinExistence type="predicted"/>
<evidence type="ECO:0000313" key="2">
    <source>
        <dbReference type="Proteomes" id="UP001454036"/>
    </source>
</evidence>
<gene>
    <name evidence="1" type="ORF">LIER_15962</name>
</gene>
<dbReference type="AlphaFoldDB" id="A0AAV3Q815"/>
<name>A0AAV3Q815_LITER</name>
<comment type="caution">
    <text evidence="1">The sequence shown here is derived from an EMBL/GenBank/DDBJ whole genome shotgun (WGS) entry which is preliminary data.</text>
</comment>